<name>A0AAN6IEV8_9EURO</name>
<feature type="compositionally biased region" description="Basic and acidic residues" evidence="1">
    <location>
        <begin position="176"/>
        <end position="191"/>
    </location>
</feature>
<feature type="region of interest" description="Disordered" evidence="1">
    <location>
        <begin position="1"/>
        <end position="154"/>
    </location>
</feature>
<proteinExistence type="predicted"/>
<dbReference type="EMBL" id="MU404352">
    <property type="protein sequence ID" value="KAI1614961.1"/>
    <property type="molecule type" value="Genomic_DNA"/>
</dbReference>
<evidence type="ECO:0000313" key="2">
    <source>
        <dbReference type="EMBL" id="KAI1614961.1"/>
    </source>
</evidence>
<comment type="caution">
    <text evidence="2">The sequence shown here is derived from an EMBL/GenBank/DDBJ whole genome shotgun (WGS) entry which is preliminary data.</text>
</comment>
<gene>
    <name evidence="2" type="ORF">EDD36DRAFT_169777</name>
</gene>
<evidence type="ECO:0000256" key="1">
    <source>
        <dbReference type="SAM" id="MobiDB-lite"/>
    </source>
</evidence>
<reference evidence="2" key="1">
    <citation type="journal article" date="2022" name="bioRxiv">
        <title>Deciphering the potential niche of two novel black yeast fungi from a biological soil crust based on their genomes, phenotypes, and melanin regulation.</title>
        <authorList>
            <consortium name="DOE Joint Genome Institute"/>
            <person name="Carr E.C."/>
            <person name="Barton Q."/>
            <person name="Grambo S."/>
            <person name="Sullivan M."/>
            <person name="Renfro C.M."/>
            <person name="Kuo A."/>
            <person name="Pangilinan J."/>
            <person name="Lipzen A."/>
            <person name="Keymanesh K."/>
            <person name="Savage E."/>
            <person name="Barry K."/>
            <person name="Grigoriev I.V."/>
            <person name="Riekhof W.R."/>
            <person name="Harris S.S."/>
        </authorList>
    </citation>
    <scope>NUCLEOTIDE SEQUENCE</scope>
    <source>
        <strain evidence="2">JF 03-4F</strain>
    </source>
</reference>
<evidence type="ECO:0000313" key="3">
    <source>
        <dbReference type="Proteomes" id="UP001203852"/>
    </source>
</evidence>
<feature type="compositionally biased region" description="Basic and acidic residues" evidence="1">
    <location>
        <begin position="127"/>
        <end position="143"/>
    </location>
</feature>
<keyword evidence="3" id="KW-1185">Reference proteome</keyword>
<accession>A0AAN6IEV8</accession>
<sequence>MTSPSPKRKRGHALPLDTKGPFSRLWLEDDSDDYGDAASPRTKVARNLDDLEIDSPQTNLRHGVDCVDMSDHPEPSALSAEESPENQSSDDAERQPHQTPIEVPRSTSAESVAESPISKSPPLGGEISEHFWHDSEITGHDPDDPNDDLYGINGIGFRPTAAVAWSRSQERKKQLAEYKNREAREARQQRSERRKRFISDSDDAPSLDSSPRKSMRVRFDDG</sequence>
<organism evidence="2 3">
    <name type="scientific">Exophiala viscosa</name>
    <dbReference type="NCBI Taxonomy" id="2486360"/>
    <lineage>
        <taxon>Eukaryota</taxon>
        <taxon>Fungi</taxon>
        <taxon>Dikarya</taxon>
        <taxon>Ascomycota</taxon>
        <taxon>Pezizomycotina</taxon>
        <taxon>Eurotiomycetes</taxon>
        <taxon>Chaetothyriomycetidae</taxon>
        <taxon>Chaetothyriales</taxon>
        <taxon>Herpotrichiellaceae</taxon>
        <taxon>Exophiala</taxon>
    </lineage>
</organism>
<dbReference type="AlphaFoldDB" id="A0AAN6IEV8"/>
<dbReference type="Proteomes" id="UP001203852">
    <property type="component" value="Unassembled WGS sequence"/>
</dbReference>
<feature type="compositionally biased region" description="Basic residues" evidence="1">
    <location>
        <begin position="1"/>
        <end position="12"/>
    </location>
</feature>
<protein>
    <submittedName>
        <fullName evidence="2">Uncharacterized protein</fullName>
    </submittedName>
</protein>
<feature type="compositionally biased region" description="Basic and acidic residues" evidence="1">
    <location>
        <begin position="62"/>
        <end position="74"/>
    </location>
</feature>
<feature type="region of interest" description="Disordered" evidence="1">
    <location>
        <begin position="176"/>
        <end position="222"/>
    </location>
</feature>